<proteinExistence type="predicted"/>
<dbReference type="GO" id="GO:0005975">
    <property type="term" value="P:carbohydrate metabolic process"/>
    <property type="evidence" value="ECO:0007669"/>
    <property type="project" value="InterPro"/>
</dbReference>
<sequence length="235" mass="26475">MRYFRFALWGIAIIGLMFAGAEFKEDLQLNAKIISKVPTDQKVVALTFDDGPSSKTTPEILAILKEEKIKATFFVVGENVEKLPSIVAQEVKDGHEIGIHTYGHKNLPRLSPHRVKEEMEKSEKVITVITSKPTLFRPPGGAYNKTVLRIARDMGYTVVLWSVDPLDWKCPPARSIVNYVVKNVKPGGIILLHDLRYPSPTIGAIRTIIDRLKAQGYQFVTVTELLQYYQGRNLI</sequence>
<dbReference type="InterPro" id="IPR050248">
    <property type="entry name" value="Polysacc_deacetylase_ArnD"/>
</dbReference>
<accession>A0A498R372</accession>
<dbReference type="GO" id="GO:0016810">
    <property type="term" value="F:hydrolase activity, acting on carbon-nitrogen (but not peptide) bonds"/>
    <property type="evidence" value="ECO:0007669"/>
    <property type="project" value="InterPro"/>
</dbReference>
<dbReference type="InterPro" id="IPR011330">
    <property type="entry name" value="Glyco_hydro/deAcase_b/a-brl"/>
</dbReference>
<evidence type="ECO:0000313" key="4">
    <source>
        <dbReference type="EMBL" id="VBB05277.1"/>
    </source>
</evidence>
<dbReference type="AlphaFoldDB" id="A0A498R372"/>
<dbReference type="PANTHER" id="PTHR10587:SF133">
    <property type="entry name" value="CHITIN DEACETYLASE 1-RELATED"/>
    <property type="match status" value="1"/>
</dbReference>
<keyword evidence="2" id="KW-0378">Hydrolase</keyword>
<dbReference type="PANTHER" id="PTHR10587">
    <property type="entry name" value="GLYCOSYL TRANSFERASE-RELATED"/>
    <property type="match status" value="1"/>
</dbReference>
<dbReference type="GO" id="GO:0046872">
    <property type="term" value="F:metal ion binding"/>
    <property type="evidence" value="ECO:0007669"/>
    <property type="project" value="UniProtKB-KW"/>
</dbReference>
<dbReference type="Gene3D" id="3.20.20.370">
    <property type="entry name" value="Glycoside hydrolase/deacetylase"/>
    <property type="match status" value="1"/>
</dbReference>
<feature type="domain" description="NodB homology" evidence="3">
    <location>
        <begin position="42"/>
        <end position="220"/>
    </location>
</feature>
<dbReference type="EMBL" id="UPPP01000054">
    <property type="protein sequence ID" value="VBB05277.1"/>
    <property type="molecule type" value="Genomic_DNA"/>
</dbReference>
<gene>
    <name evidence="4" type="ORF">LUCI_0484</name>
</gene>
<dbReference type="PROSITE" id="PS51677">
    <property type="entry name" value="NODB"/>
    <property type="match status" value="1"/>
</dbReference>
<keyword evidence="1" id="KW-0479">Metal-binding</keyword>
<evidence type="ECO:0000259" key="3">
    <source>
        <dbReference type="PROSITE" id="PS51677"/>
    </source>
</evidence>
<dbReference type="SUPFAM" id="SSF88713">
    <property type="entry name" value="Glycoside hydrolase/deacetylase"/>
    <property type="match status" value="1"/>
</dbReference>
<organism evidence="4 5">
    <name type="scientific">Lucifera butyrica</name>
    <dbReference type="NCBI Taxonomy" id="1351585"/>
    <lineage>
        <taxon>Bacteria</taxon>
        <taxon>Bacillati</taxon>
        <taxon>Bacillota</taxon>
        <taxon>Negativicutes</taxon>
        <taxon>Veillonellales</taxon>
        <taxon>Veillonellaceae</taxon>
        <taxon>Lucifera</taxon>
    </lineage>
</organism>
<dbReference type="Proteomes" id="UP000277811">
    <property type="component" value="Unassembled WGS sequence"/>
</dbReference>
<dbReference type="GO" id="GO:0016020">
    <property type="term" value="C:membrane"/>
    <property type="evidence" value="ECO:0007669"/>
    <property type="project" value="TreeGrafter"/>
</dbReference>
<keyword evidence="5" id="KW-1185">Reference proteome</keyword>
<name>A0A498R372_9FIRM</name>
<protein>
    <submittedName>
        <fullName evidence="4">Polysaccharide deacetylase</fullName>
    </submittedName>
</protein>
<evidence type="ECO:0000256" key="1">
    <source>
        <dbReference type="ARBA" id="ARBA00022723"/>
    </source>
</evidence>
<evidence type="ECO:0000313" key="5">
    <source>
        <dbReference type="Proteomes" id="UP000277811"/>
    </source>
</evidence>
<dbReference type="CDD" id="cd10917">
    <property type="entry name" value="CE4_NodB_like_6s_7s"/>
    <property type="match status" value="1"/>
</dbReference>
<dbReference type="Pfam" id="PF01522">
    <property type="entry name" value="Polysacc_deac_1"/>
    <property type="match status" value="1"/>
</dbReference>
<dbReference type="RefSeq" id="WP_207856867.1">
    <property type="nucleotide sequence ID" value="NZ_UPPP01000054.1"/>
</dbReference>
<dbReference type="InterPro" id="IPR002509">
    <property type="entry name" value="NODB_dom"/>
</dbReference>
<evidence type="ECO:0000256" key="2">
    <source>
        <dbReference type="ARBA" id="ARBA00022801"/>
    </source>
</evidence>
<reference evidence="4 5" key="1">
    <citation type="submission" date="2018-06" db="EMBL/GenBank/DDBJ databases">
        <authorList>
            <person name="Strepis N."/>
        </authorList>
    </citation>
    <scope>NUCLEOTIDE SEQUENCE [LARGE SCALE GENOMIC DNA]</scope>
    <source>
        <strain evidence="4">LUCI</strain>
    </source>
</reference>